<dbReference type="GO" id="GO:0016787">
    <property type="term" value="F:hydrolase activity"/>
    <property type="evidence" value="ECO:0007669"/>
    <property type="project" value="UniProtKB-KW"/>
</dbReference>
<dbReference type="Pfam" id="PF12697">
    <property type="entry name" value="Abhydrolase_6"/>
    <property type="match status" value="1"/>
</dbReference>
<evidence type="ECO:0000259" key="1">
    <source>
        <dbReference type="Pfam" id="PF12697"/>
    </source>
</evidence>
<reference evidence="2 3" key="1">
    <citation type="submission" date="2022-04" db="EMBL/GenBank/DDBJ databases">
        <title>The arsenic-methylating capacity of Chitinophaga filiformis YT5 during chitin decomposition.</title>
        <authorList>
            <person name="Chen G."/>
            <person name="Liang Y."/>
        </authorList>
    </citation>
    <scope>NUCLEOTIDE SEQUENCE [LARGE SCALE GENOMIC DNA]</scope>
    <source>
        <strain evidence="2 3">YT5</strain>
    </source>
</reference>
<dbReference type="InterPro" id="IPR029058">
    <property type="entry name" value="AB_hydrolase_fold"/>
</dbReference>
<sequence>MASFVKNTTSSADGMIITYETTGQGPGLIIVHGALTDIEEYTELAVFLSGKFTVHLMQRRDREGHCELYKIEDDCEDLLAVQRATGAVLLFGHSFGGLVALETAVLFNPFERIIVYEPGVSIHGNWDWLTVYQSAMARKKYHLAFAVFVQGMGHSPLSKAPRWLATLILRLAIRGKEWQLKKKLLVSNLREHQEVKRLEGSYRKYATLSSPVLLAGGQASPPFIHDMLSILAGVIPASQVMMLPGLHHLSPQNGEVPALLAGHIVEFFDSPV</sequence>
<dbReference type="RefSeq" id="WP_247809776.1">
    <property type="nucleotide sequence ID" value="NZ_CP095855.1"/>
</dbReference>
<evidence type="ECO:0000313" key="3">
    <source>
        <dbReference type="Proteomes" id="UP000830198"/>
    </source>
</evidence>
<evidence type="ECO:0000313" key="2">
    <source>
        <dbReference type="EMBL" id="UPK67414.1"/>
    </source>
</evidence>
<keyword evidence="3" id="KW-1185">Reference proteome</keyword>
<dbReference type="InterPro" id="IPR000073">
    <property type="entry name" value="AB_hydrolase_1"/>
</dbReference>
<feature type="domain" description="AB hydrolase-1" evidence="1">
    <location>
        <begin position="28"/>
        <end position="252"/>
    </location>
</feature>
<organism evidence="2 3">
    <name type="scientific">Chitinophaga filiformis</name>
    <name type="common">Myxococcus filiformis</name>
    <name type="synonym">Flexibacter filiformis</name>
    <dbReference type="NCBI Taxonomy" id="104663"/>
    <lineage>
        <taxon>Bacteria</taxon>
        <taxon>Pseudomonadati</taxon>
        <taxon>Bacteroidota</taxon>
        <taxon>Chitinophagia</taxon>
        <taxon>Chitinophagales</taxon>
        <taxon>Chitinophagaceae</taxon>
        <taxon>Chitinophaga</taxon>
    </lineage>
</organism>
<dbReference type="Proteomes" id="UP000830198">
    <property type="component" value="Chromosome"/>
</dbReference>
<accession>A0ABY4HUE7</accession>
<protein>
    <submittedName>
        <fullName evidence="2">Alpha/beta hydrolase</fullName>
    </submittedName>
</protein>
<dbReference type="Gene3D" id="3.40.50.1820">
    <property type="entry name" value="alpha/beta hydrolase"/>
    <property type="match status" value="1"/>
</dbReference>
<dbReference type="EMBL" id="CP095855">
    <property type="protein sequence ID" value="UPK67414.1"/>
    <property type="molecule type" value="Genomic_DNA"/>
</dbReference>
<gene>
    <name evidence="2" type="ORF">MYF79_20950</name>
</gene>
<proteinExistence type="predicted"/>
<dbReference type="SUPFAM" id="SSF53474">
    <property type="entry name" value="alpha/beta-Hydrolases"/>
    <property type="match status" value="1"/>
</dbReference>
<name>A0ABY4HUE7_CHIFI</name>
<keyword evidence="2" id="KW-0378">Hydrolase</keyword>